<keyword evidence="2" id="KW-0560">Oxidoreductase</keyword>
<dbReference type="Gene3D" id="3.60.130.10">
    <property type="entry name" value="Clavaminate synthase-like"/>
    <property type="match status" value="1"/>
</dbReference>
<dbReference type="GO" id="GO:0016706">
    <property type="term" value="F:2-oxoglutarate-dependent dioxygenase activity"/>
    <property type="evidence" value="ECO:0007669"/>
    <property type="project" value="UniProtKB-ARBA"/>
</dbReference>
<gene>
    <name evidence="5" type="ORF">FLL45_05270</name>
</gene>
<keyword evidence="3" id="KW-0045">Antibiotic biosynthesis</keyword>
<name>A0A545TJK0_9GAMM</name>
<evidence type="ECO:0000256" key="3">
    <source>
        <dbReference type="ARBA" id="ARBA00023194"/>
    </source>
</evidence>
<evidence type="ECO:0000313" key="6">
    <source>
        <dbReference type="Proteomes" id="UP000317839"/>
    </source>
</evidence>
<dbReference type="PANTHER" id="PTHR10696:SF56">
    <property type="entry name" value="TAUD_TFDA-LIKE DOMAIN-CONTAINING PROTEIN"/>
    <property type="match status" value="1"/>
</dbReference>
<dbReference type="GO" id="GO:0017000">
    <property type="term" value="P:antibiotic biosynthetic process"/>
    <property type="evidence" value="ECO:0007669"/>
    <property type="project" value="UniProtKB-KW"/>
</dbReference>
<keyword evidence="5" id="KW-0223">Dioxygenase</keyword>
<evidence type="ECO:0000256" key="1">
    <source>
        <dbReference type="ARBA" id="ARBA00001954"/>
    </source>
</evidence>
<proteinExistence type="predicted"/>
<dbReference type="AlphaFoldDB" id="A0A545TJK0"/>
<dbReference type="Proteomes" id="UP000317839">
    <property type="component" value="Unassembled WGS sequence"/>
</dbReference>
<evidence type="ECO:0000313" key="5">
    <source>
        <dbReference type="EMBL" id="TQV77356.1"/>
    </source>
</evidence>
<dbReference type="Pfam" id="PF02668">
    <property type="entry name" value="TauD"/>
    <property type="match status" value="1"/>
</dbReference>
<keyword evidence="6" id="KW-1185">Reference proteome</keyword>
<accession>A0A545TJK0</accession>
<evidence type="ECO:0000259" key="4">
    <source>
        <dbReference type="Pfam" id="PF02668"/>
    </source>
</evidence>
<organism evidence="5 6">
    <name type="scientific">Aliikangiella marina</name>
    <dbReference type="NCBI Taxonomy" id="1712262"/>
    <lineage>
        <taxon>Bacteria</taxon>
        <taxon>Pseudomonadati</taxon>
        <taxon>Pseudomonadota</taxon>
        <taxon>Gammaproteobacteria</taxon>
        <taxon>Oceanospirillales</taxon>
        <taxon>Pleioneaceae</taxon>
        <taxon>Aliikangiella</taxon>
    </lineage>
</organism>
<protein>
    <submittedName>
        <fullName evidence="5">TauD/TfdA family dioxygenase</fullName>
    </submittedName>
</protein>
<dbReference type="InterPro" id="IPR050411">
    <property type="entry name" value="AlphaKG_dependent_hydroxylases"/>
</dbReference>
<reference evidence="5 6" key="1">
    <citation type="submission" date="2019-06" db="EMBL/GenBank/DDBJ databases">
        <title>Draft genome of Aliikangiella marina GYP-15.</title>
        <authorList>
            <person name="Wang G."/>
        </authorList>
    </citation>
    <scope>NUCLEOTIDE SEQUENCE [LARGE SCALE GENOMIC DNA]</scope>
    <source>
        <strain evidence="5 6">GYP-15</strain>
    </source>
</reference>
<dbReference type="InterPro" id="IPR003819">
    <property type="entry name" value="TauD/TfdA-like"/>
</dbReference>
<dbReference type="SUPFAM" id="SSF51197">
    <property type="entry name" value="Clavaminate synthase-like"/>
    <property type="match status" value="1"/>
</dbReference>
<comment type="caution">
    <text evidence="5">The sequence shown here is derived from an EMBL/GenBank/DDBJ whole genome shotgun (WGS) entry which is preliminary data.</text>
</comment>
<dbReference type="OrthoDB" id="9803968at2"/>
<sequence>MKSAQKEYLPSFEQNISFLAPQNLDDTSEWFASNIGDIRKSLEEYGVVLVRGAPIQGMKKLEKLLSTIFEDSLLDYLYRTSPRTNLRGHIYSSTEYHSDNYISLHNESSYFTSWPMNIAFYCAKAAKNGGATPIVDSRLIYQAIPNEIREEFEAKNLKYVRNFIDIDLPWKDVFQTNKRKEVESFCRHHNLQFEWTGNDNLRTVNTQRPAFFHPKTGEKTWFNQAHLFHFSTYPLAERQQLVDSIGYKNLPKNVFFADDSEIPEEYIQIISQVYREHAFRFQWEDGDLLLLDNMLFAHGRDPFEGARKVLVGMANSISTAEMKS</sequence>
<feature type="domain" description="TauD/TfdA-like" evidence="4">
    <location>
        <begin position="23"/>
        <end position="313"/>
    </location>
</feature>
<evidence type="ECO:0000256" key="2">
    <source>
        <dbReference type="ARBA" id="ARBA00023002"/>
    </source>
</evidence>
<dbReference type="EMBL" id="VIKR01000001">
    <property type="protein sequence ID" value="TQV77356.1"/>
    <property type="molecule type" value="Genomic_DNA"/>
</dbReference>
<comment type="cofactor">
    <cofactor evidence="1">
        <name>Fe(2+)</name>
        <dbReference type="ChEBI" id="CHEBI:29033"/>
    </cofactor>
</comment>
<dbReference type="InterPro" id="IPR042098">
    <property type="entry name" value="TauD-like_sf"/>
</dbReference>
<dbReference type="RefSeq" id="WP_142940928.1">
    <property type="nucleotide sequence ID" value="NZ_VIKR01000001.1"/>
</dbReference>
<dbReference type="PANTHER" id="PTHR10696">
    <property type="entry name" value="GAMMA-BUTYROBETAINE HYDROXYLASE-RELATED"/>
    <property type="match status" value="1"/>
</dbReference>